<evidence type="ECO:0000313" key="2">
    <source>
        <dbReference type="EMBL" id="TDO19521.1"/>
    </source>
</evidence>
<keyword evidence="2" id="KW-0503">Monooxygenase</keyword>
<comment type="caution">
    <text evidence="2">The sequence shown here is derived from an EMBL/GenBank/DDBJ whole genome shotgun (WGS) entry which is preliminary data.</text>
</comment>
<dbReference type="InterPro" id="IPR050744">
    <property type="entry name" value="AI-2_Isomerase_LsrG"/>
</dbReference>
<dbReference type="PANTHER" id="PTHR33336">
    <property type="entry name" value="QUINOL MONOOXYGENASE YGIN-RELATED"/>
    <property type="match status" value="1"/>
</dbReference>
<reference evidence="2 3" key="1">
    <citation type="submission" date="2019-03" db="EMBL/GenBank/DDBJ databases">
        <title>Genomic Encyclopedia of Archaeal and Bacterial Type Strains, Phase II (KMG-II): from individual species to whole genera.</title>
        <authorList>
            <person name="Goeker M."/>
        </authorList>
    </citation>
    <scope>NUCLEOTIDE SEQUENCE [LARGE SCALE GENOMIC DNA]</scope>
    <source>
        <strain evidence="2 3">DSM 19034</strain>
    </source>
</reference>
<dbReference type="OrthoDB" id="964493at2"/>
<dbReference type="EMBL" id="SNWM01000006">
    <property type="protein sequence ID" value="TDO19521.1"/>
    <property type="molecule type" value="Genomic_DNA"/>
</dbReference>
<dbReference type="Gene3D" id="3.30.70.100">
    <property type="match status" value="1"/>
</dbReference>
<dbReference type="Pfam" id="PF03992">
    <property type="entry name" value="ABM"/>
    <property type="match status" value="1"/>
</dbReference>
<dbReference type="GO" id="GO:0004497">
    <property type="term" value="F:monooxygenase activity"/>
    <property type="evidence" value="ECO:0007669"/>
    <property type="project" value="UniProtKB-KW"/>
</dbReference>
<name>A0A4R6ID33_9SPHI</name>
<keyword evidence="2" id="KW-0560">Oxidoreductase</keyword>
<organism evidence="2 3">
    <name type="scientific">Pedobacter duraquae</name>
    <dbReference type="NCBI Taxonomy" id="425511"/>
    <lineage>
        <taxon>Bacteria</taxon>
        <taxon>Pseudomonadati</taxon>
        <taxon>Bacteroidota</taxon>
        <taxon>Sphingobacteriia</taxon>
        <taxon>Sphingobacteriales</taxon>
        <taxon>Sphingobacteriaceae</taxon>
        <taxon>Pedobacter</taxon>
    </lineage>
</organism>
<dbReference type="PANTHER" id="PTHR33336:SF3">
    <property type="entry name" value="ABM DOMAIN-CONTAINING PROTEIN"/>
    <property type="match status" value="1"/>
</dbReference>
<feature type="domain" description="ABM" evidence="1">
    <location>
        <begin position="3"/>
        <end position="92"/>
    </location>
</feature>
<accession>A0A4R6ID33</accession>
<gene>
    <name evidence="2" type="ORF">CLV32_4142</name>
</gene>
<dbReference type="Proteomes" id="UP000295499">
    <property type="component" value="Unassembled WGS sequence"/>
</dbReference>
<dbReference type="AlphaFoldDB" id="A0A4R6ID33"/>
<dbReference type="RefSeq" id="WP_133558751.1">
    <property type="nucleotide sequence ID" value="NZ_SNWM01000006.1"/>
</dbReference>
<proteinExistence type="predicted"/>
<evidence type="ECO:0000313" key="3">
    <source>
        <dbReference type="Proteomes" id="UP000295499"/>
    </source>
</evidence>
<dbReference type="PROSITE" id="PS51725">
    <property type="entry name" value="ABM"/>
    <property type="match status" value="1"/>
</dbReference>
<dbReference type="SUPFAM" id="SSF54909">
    <property type="entry name" value="Dimeric alpha+beta barrel"/>
    <property type="match status" value="1"/>
</dbReference>
<protein>
    <submittedName>
        <fullName evidence="2">Quinol monooxygenase YgiN</fullName>
    </submittedName>
</protein>
<evidence type="ECO:0000259" key="1">
    <source>
        <dbReference type="PROSITE" id="PS51725"/>
    </source>
</evidence>
<keyword evidence="3" id="KW-1185">Reference proteome</keyword>
<sequence>MEKELIVKWKIKETETAGILALLDELVTKTRNEAGNIFYHIYQSADNANELILHERYVDSDAVAAHKNSEHYQQTVVEKIIPQLEIRELTFVNKLF</sequence>
<dbReference type="InterPro" id="IPR007138">
    <property type="entry name" value="ABM_dom"/>
</dbReference>
<dbReference type="InterPro" id="IPR011008">
    <property type="entry name" value="Dimeric_a/b-barrel"/>
</dbReference>